<organism evidence="18 19">
    <name type="scientific">Melioribacter roseus (strain DSM 23840 / JCM 17771 / VKM B-2668 / P3M-2)</name>
    <dbReference type="NCBI Taxonomy" id="1191523"/>
    <lineage>
        <taxon>Bacteria</taxon>
        <taxon>Pseudomonadati</taxon>
        <taxon>Ignavibacteriota</taxon>
        <taxon>Ignavibacteria</taxon>
        <taxon>Ignavibacteriales</taxon>
        <taxon>Melioribacteraceae</taxon>
        <taxon>Melioribacter</taxon>
    </lineage>
</organism>
<dbReference type="CDD" id="cd00082">
    <property type="entry name" value="HisKA"/>
    <property type="match status" value="1"/>
</dbReference>
<dbReference type="RefSeq" id="WP_014856860.1">
    <property type="nucleotide sequence ID" value="NC_018178.1"/>
</dbReference>
<dbReference type="CDD" id="cd00130">
    <property type="entry name" value="PAS"/>
    <property type="match status" value="3"/>
</dbReference>
<comment type="catalytic activity">
    <reaction evidence="1">
        <text>ATP + protein L-histidine = ADP + protein N-phospho-L-histidine.</text>
        <dbReference type="EC" id="2.7.13.3"/>
    </reaction>
</comment>
<dbReference type="InterPro" id="IPR035965">
    <property type="entry name" value="PAS-like_dom_sf"/>
</dbReference>
<evidence type="ECO:0000256" key="10">
    <source>
        <dbReference type="ARBA" id="ARBA00022840"/>
    </source>
</evidence>
<dbReference type="EC" id="2.7.13.3" evidence="3"/>
<dbReference type="SMART" id="SM00387">
    <property type="entry name" value="HATPase_c"/>
    <property type="match status" value="1"/>
</dbReference>
<dbReference type="Proteomes" id="UP000009011">
    <property type="component" value="Chromosome"/>
</dbReference>
<feature type="transmembrane region" description="Helical" evidence="14">
    <location>
        <begin position="39"/>
        <end position="56"/>
    </location>
</feature>
<dbReference type="InterPro" id="IPR000014">
    <property type="entry name" value="PAS"/>
</dbReference>
<dbReference type="InterPro" id="IPR036890">
    <property type="entry name" value="HATPase_C_sf"/>
</dbReference>
<dbReference type="HOGENOM" id="CLU_311188_0_0_10"/>
<dbReference type="InterPro" id="IPR036097">
    <property type="entry name" value="HisK_dim/P_sf"/>
</dbReference>
<evidence type="ECO:0000256" key="9">
    <source>
        <dbReference type="ARBA" id="ARBA00022777"/>
    </source>
</evidence>
<feature type="domain" description="PAC" evidence="17">
    <location>
        <begin position="276"/>
        <end position="328"/>
    </location>
</feature>
<dbReference type="Gene3D" id="3.30.450.20">
    <property type="entry name" value="PAS domain"/>
    <property type="match status" value="4"/>
</dbReference>
<evidence type="ECO:0000259" key="17">
    <source>
        <dbReference type="PROSITE" id="PS50113"/>
    </source>
</evidence>
<name>I7A2M4_MELRP</name>
<dbReference type="eggNOG" id="COG3275">
    <property type="taxonomic scope" value="Bacteria"/>
</dbReference>
<dbReference type="InterPro" id="IPR005467">
    <property type="entry name" value="His_kinase_dom"/>
</dbReference>
<evidence type="ECO:0000256" key="13">
    <source>
        <dbReference type="ARBA" id="ARBA00023136"/>
    </source>
</evidence>
<dbReference type="FunFam" id="3.30.565.10:FF:000023">
    <property type="entry name" value="PAS domain-containing sensor histidine kinase"/>
    <property type="match status" value="1"/>
</dbReference>
<dbReference type="Pfam" id="PF07694">
    <property type="entry name" value="5TM-5TMR_LYT"/>
    <property type="match status" value="1"/>
</dbReference>
<dbReference type="GO" id="GO:0006355">
    <property type="term" value="P:regulation of DNA-templated transcription"/>
    <property type="evidence" value="ECO:0007669"/>
    <property type="project" value="InterPro"/>
</dbReference>
<sequence>MIITDLIYNLTLLISVSILSGYADLYFPRNALSGKITQGIVFGITAVTGIIFSYNLSEGILIDGVSIIPGVAALFFGFTSGLIATLTAIFYRTSLGGIGVYTFLLTTLTSFAVGLIFNRYAKFRAKELNAFHFYFMGLMIHSAMLFYLLLLPENIVTESYESVAFTIITVFPIATVLICKILSDQLNRYKSANNMKAREELFRTTLYSIGEAVITTDAKGLIKSMNSVAEKLTGWNEKESVGKPVSKVFNIVNEFTGIKSRDPVELVLIEKKTVAFANHTLLINKNGDKIPIADSGAPIKNDAGDITGVVLVFRDQSQEREIENRIVETNHILQNILDTAPVSIFWKNRESVYIGCNKAFALQAGFNSPSEVYGKNDRHMKWHKEAGKIIEEDRNIISNDANSLGKIEKFILKDGSVKWQRINRVALKNTAGEITGILGTMEDITEQKLLEEKLAIDEDRLRMLVEGTPDFFFYTQDTAGNLNYISPSVERITGYKIEEWLAKRDWFTTDNPINKLAKEITAAHVKGLQTEEPIYIEIKSKNGELIFLEIYEHPIIRNGKVTGLQGVAHNITNEKNATEKLKTSEAELQAIFDALPDVVFTINNEGRYLKISSSNQELLYKPADNLLNKTLHEVLPEQTADYFLQIIHNVLDNQRGGQIEYELEINDEIKNFLATIEPLTDDTVLWVARDITLIKSYHKELIEAKESAEKADKLKSEFLAQMSHEIRSPINNILGHISLVKMFIEGNSYMDEDLNFSFDAIDNSSKRIVRTIDAILNMSDLSLGTYKPNKKKIDIRAIIESLYNEYKSAAERKNLRLAINNNADVCSIFSDDYSVYQIIANLIDNAIKYTKKGGVEITLNNQKDALEVKISDTGIGISEEYQKDLFTAFSQEEHGYTRKFEGTGLGMSLVKRYCELIGAGIEVESKKKVGTTFTLTFPQNIRLN</sequence>
<dbReference type="SMART" id="SM00091">
    <property type="entry name" value="PAS"/>
    <property type="match status" value="4"/>
</dbReference>
<dbReference type="InterPro" id="IPR004358">
    <property type="entry name" value="Sig_transdc_His_kin-like_C"/>
</dbReference>
<evidence type="ECO:0000256" key="5">
    <source>
        <dbReference type="ARBA" id="ARBA00022553"/>
    </source>
</evidence>
<evidence type="ECO:0000256" key="2">
    <source>
        <dbReference type="ARBA" id="ARBA00004651"/>
    </source>
</evidence>
<comment type="subcellular location">
    <subcellularLocation>
        <location evidence="2">Cell membrane</location>
        <topology evidence="2">Multi-pass membrane protein</topology>
    </subcellularLocation>
</comment>
<evidence type="ECO:0000259" key="16">
    <source>
        <dbReference type="PROSITE" id="PS50112"/>
    </source>
</evidence>
<dbReference type="Pfam" id="PF00989">
    <property type="entry name" value="PAS"/>
    <property type="match status" value="1"/>
</dbReference>
<evidence type="ECO:0000256" key="3">
    <source>
        <dbReference type="ARBA" id="ARBA00012438"/>
    </source>
</evidence>
<dbReference type="InterPro" id="IPR000700">
    <property type="entry name" value="PAS-assoc_C"/>
</dbReference>
<dbReference type="AlphaFoldDB" id="I7A2M4"/>
<evidence type="ECO:0000256" key="1">
    <source>
        <dbReference type="ARBA" id="ARBA00000085"/>
    </source>
</evidence>
<keyword evidence="13 14" id="KW-0472">Membrane</keyword>
<dbReference type="InterPro" id="IPR003661">
    <property type="entry name" value="HisK_dim/P_dom"/>
</dbReference>
<gene>
    <name evidence="18" type="ordered locus">MROS_2198</name>
</gene>
<dbReference type="SUPFAM" id="SSF55874">
    <property type="entry name" value="ATPase domain of HSP90 chaperone/DNA topoisomerase II/histidine kinase"/>
    <property type="match status" value="1"/>
</dbReference>
<feature type="domain" description="Histidine kinase" evidence="15">
    <location>
        <begin position="721"/>
        <end position="941"/>
    </location>
</feature>
<evidence type="ECO:0000256" key="11">
    <source>
        <dbReference type="ARBA" id="ARBA00022989"/>
    </source>
</evidence>
<dbReference type="Gene3D" id="3.30.565.10">
    <property type="entry name" value="Histidine kinase-like ATPase, C-terminal domain"/>
    <property type="match status" value="1"/>
</dbReference>
<keyword evidence="19" id="KW-1185">Reference proteome</keyword>
<keyword evidence="4" id="KW-1003">Cell membrane</keyword>
<dbReference type="PANTHER" id="PTHR43047:SF72">
    <property type="entry name" value="OSMOSENSING HISTIDINE PROTEIN KINASE SLN1"/>
    <property type="match status" value="1"/>
</dbReference>
<evidence type="ECO:0000256" key="7">
    <source>
        <dbReference type="ARBA" id="ARBA00022692"/>
    </source>
</evidence>
<evidence type="ECO:0000256" key="12">
    <source>
        <dbReference type="ARBA" id="ARBA00023012"/>
    </source>
</evidence>
<feature type="domain" description="PAS" evidence="16">
    <location>
        <begin position="584"/>
        <end position="654"/>
    </location>
</feature>
<dbReference type="Pfam" id="PF02518">
    <property type="entry name" value="HATPase_c"/>
    <property type="match status" value="1"/>
</dbReference>
<feature type="domain" description="PAS" evidence="16">
    <location>
        <begin position="457"/>
        <end position="503"/>
    </location>
</feature>
<dbReference type="GO" id="GO:0071555">
    <property type="term" value="P:cell wall organization"/>
    <property type="evidence" value="ECO:0007669"/>
    <property type="project" value="InterPro"/>
</dbReference>
<keyword evidence="8" id="KW-0547">Nucleotide-binding</keyword>
<dbReference type="Pfam" id="PF13426">
    <property type="entry name" value="PAS_9"/>
    <property type="match status" value="1"/>
</dbReference>
<dbReference type="SMART" id="SM00086">
    <property type="entry name" value="PAC"/>
    <property type="match status" value="3"/>
</dbReference>
<keyword evidence="5" id="KW-0597">Phosphoprotein</keyword>
<dbReference type="eggNOG" id="COG5002">
    <property type="taxonomic scope" value="Bacteria"/>
</dbReference>
<feature type="transmembrane region" description="Helical" evidence="14">
    <location>
        <begin position="6"/>
        <end position="27"/>
    </location>
</feature>
<dbReference type="GO" id="GO:0005524">
    <property type="term" value="F:ATP binding"/>
    <property type="evidence" value="ECO:0007669"/>
    <property type="project" value="UniProtKB-KW"/>
</dbReference>
<keyword evidence="11 14" id="KW-1133">Transmembrane helix</keyword>
<dbReference type="KEGG" id="mro:MROS_2198"/>
<evidence type="ECO:0000256" key="6">
    <source>
        <dbReference type="ARBA" id="ARBA00022679"/>
    </source>
</evidence>
<dbReference type="eggNOG" id="COG3829">
    <property type="taxonomic scope" value="Bacteria"/>
</dbReference>
<keyword evidence="10" id="KW-0067">ATP-binding</keyword>
<dbReference type="OrthoDB" id="717811at2"/>
<dbReference type="PROSITE" id="PS50109">
    <property type="entry name" value="HIS_KIN"/>
    <property type="match status" value="1"/>
</dbReference>
<dbReference type="PRINTS" id="PR00344">
    <property type="entry name" value="BCTRLSENSOR"/>
</dbReference>
<dbReference type="InterPro" id="IPR003594">
    <property type="entry name" value="HATPase_dom"/>
</dbReference>
<dbReference type="InterPro" id="IPR001610">
    <property type="entry name" value="PAC"/>
</dbReference>
<feature type="domain" description="PAC" evidence="17">
    <location>
        <begin position="401"/>
        <end position="456"/>
    </location>
</feature>
<evidence type="ECO:0000256" key="14">
    <source>
        <dbReference type="SAM" id="Phobius"/>
    </source>
</evidence>
<dbReference type="SUPFAM" id="SSF47384">
    <property type="entry name" value="Homodimeric domain of signal transducing histidine kinase"/>
    <property type="match status" value="1"/>
</dbReference>
<keyword evidence="9 18" id="KW-0418">Kinase</keyword>
<dbReference type="InterPro" id="IPR013767">
    <property type="entry name" value="PAS_fold"/>
</dbReference>
<dbReference type="GO" id="GO:0005886">
    <property type="term" value="C:plasma membrane"/>
    <property type="evidence" value="ECO:0007669"/>
    <property type="project" value="UniProtKB-SubCell"/>
</dbReference>
<accession>I7A2M4</accession>
<feature type="transmembrane region" description="Helical" evidence="14">
    <location>
        <begin position="68"/>
        <end position="91"/>
    </location>
</feature>
<dbReference type="CDD" id="cd16922">
    <property type="entry name" value="HATPase_EvgS-ArcB-TorS-like"/>
    <property type="match status" value="1"/>
</dbReference>
<dbReference type="STRING" id="1191523.MROS_2198"/>
<protein>
    <recommendedName>
        <fullName evidence="3">histidine kinase</fullName>
        <ecNumber evidence="3">2.7.13.3</ecNumber>
    </recommendedName>
</protein>
<proteinExistence type="predicted"/>
<evidence type="ECO:0000313" key="18">
    <source>
        <dbReference type="EMBL" id="AFN75428.1"/>
    </source>
</evidence>
<evidence type="ECO:0000256" key="8">
    <source>
        <dbReference type="ARBA" id="ARBA00022741"/>
    </source>
</evidence>
<dbReference type="SUPFAM" id="SSF55785">
    <property type="entry name" value="PYP-like sensor domain (PAS domain)"/>
    <property type="match status" value="4"/>
</dbReference>
<dbReference type="SMART" id="SM00388">
    <property type="entry name" value="HisKA"/>
    <property type="match status" value="1"/>
</dbReference>
<keyword evidence="7 14" id="KW-0812">Transmembrane</keyword>
<dbReference type="InterPro" id="IPR011620">
    <property type="entry name" value="Sig_transdc_His_kinase_LytS_TM"/>
</dbReference>
<evidence type="ECO:0000256" key="4">
    <source>
        <dbReference type="ARBA" id="ARBA00022475"/>
    </source>
</evidence>
<feature type="domain" description="PAS" evidence="16">
    <location>
        <begin position="198"/>
        <end position="254"/>
    </location>
</feature>
<reference evidence="18 19" key="1">
    <citation type="journal article" date="2013" name="PLoS ONE">
        <title>Genomic analysis of Melioribacter roseus, facultatively anaerobic organotrophic bacterium representing a novel deep lineage within Bacteriodetes/Chlorobi group.</title>
        <authorList>
            <person name="Kadnikov V.V."/>
            <person name="Mardanov A.V."/>
            <person name="Podosokorskaya O.A."/>
            <person name="Gavrilov S.N."/>
            <person name="Kublanov I.V."/>
            <person name="Beletsky A.V."/>
            <person name="Bonch-Osmolovskaya E.A."/>
            <person name="Ravin N.V."/>
        </authorList>
    </citation>
    <scope>NUCLEOTIDE SEQUENCE [LARGE SCALE GENOMIC DNA]</scope>
    <source>
        <strain evidence="19">JCM 17771 / P3M-2</strain>
    </source>
</reference>
<dbReference type="Gene3D" id="1.10.287.130">
    <property type="match status" value="1"/>
</dbReference>
<keyword evidence="12" id="KW-0902">Two-component regulatory system</keyword>
<dbReference type="Pfam" id="PF08448">
    <property type="entry name" value="PAS_4"/>
    <property type="match status" value="2"/>
</dbReference>
<dbReference type="Pfam" id="PF00512">
    <property type="entry name" value="HisKA"/>
    <property type="match status" value="1"/>
</dbReference>
<dbReference type="PROSITE" id="PS50113">
    <property type="entry name" value="PAC"/>
    <property type="match status" value="2"/>
</dbReference>
<dbReference type="PANTHER" id="PTHR43047">
    <property type="entry name" value="TWO-COMPONENT HISTIDINE PROTEIN KINASE"/>
    <property type="match status" value="1"/>
</dbReference>
<dbReference type="NCBIfam" id="TIGR00229">
    <property type="entry name" value="sensory_box"/>
    <property type="match status" value="3"/>
</dbReference>
<feature type="transmembrane region" description="Helical" evidence="14">
    <location>
        <begin position="133"/>
        <end position="151"/>
    </location>
</feature>
<keyword evidence="6" id="KW-0808">Transferase</keyword>
<feature type="transmembrane region" description="Helical" evidence="14">
    <location>
        <begin position="98"/>
        <end position="121"/>
    </location>
</feature>
<evidence type="ECO:0000313" key="19">
    <source>
        <dbReference type="Proteomes" id="UP000009011"/>
    </source>
</evidence>
<dbReference type="InterPro" id="IPR013656">
    <property type="entry name" value="PAS_4"/>
</dbReference>
<dbReference type="GO" id="GO:0000155">
    <property type="term" value="F:phosphorelay sensor kinase activity"/>
    <property type="evidence" value="ECO:0007669"/>
    <property type="project" value="InterPro"/>
</dbReference>
<dbReference type="GO" id="GO:0009927">
    <property type="term" value="F:histidine phosphotransfer kinase activity"/>
    <property type="evidence" value="ECO:0007669"/>
    <property type="project" value="TreeGrafter"/>
</dbReference>
<evidence type="ECO:0000259" key="15">
    <source>
        <dbReference type="PROSITE" id="PS50109"/>
    </source>
</evidence>
<dbReference type="EMBL" id="CP003557">
    <property type="protein sequence ID" value="AFN75428.1"/>
    <property type="molecule type" value="Genomic_DNA"/>
</dbReference>
<dbReference type="PROSITE" id="PS50112">
    <property type="entry name" value="PAS"/>
    <property type="match status" value="3"/>
</dbReference>